<comment type="caution">
    <text evidence="1">The sequence shown here is derived from an EMBL/GenBank/DDBJ whole genome shotgun (WGS) entry which is preliminary data.</text>
</comment>
<evidence type="ECO:0000313" key="1">
    <source>
        <dbReference type="EMBL" id="NKE04730.1"/>
    </source>
</evidence>
<proteinExistence type="predicted"/>
<sequence length="396" mass="45216">MGFFYKLRDMKDTISYKMDDVKDFVVEKAEDARDLVSDKAFDAKYAIGDKVSDLKEFVEDTAYFVSEKAEDTKDFILDKASDTKDFVSDKTFDAKYYISEKIQSKSRADLVEIGSYVLFPAQIPLKAVMSAVGKNAANGIQEKSDYLNVRIDILEKKQDQGKNLNEKLTSQFGDIRKVKEQLHTQLEYFAEVFEKIHNRPTYNIKFDGRVRTFDDLFRHANIESDFAMFDSYLLKIYDEDAGIIDGLMRSPVFAAILKFRERALKNKIDHAVSEVNQCIENMKVVNDYLASLSSTAALLAKELHAVEEVFWDFLYELSETVDNKPDFEKFTEDEMTLLDTNIKLVRVIVALLNTHLFEETAPDANGLKTINQQGVERVAKEIEGTLGDMGTVLVSQ</sequence>
<protein>
    <submittedName>
        <fullName evidence="1">Uncharacterized protein</fullName>
    </submittedName>
</protein>
<dbReference type="Gene3D" id="6.10.140.1430">
    <property type="match status" value="1"/>
</dbReference>
<dbReference type="RefSeq" id="WP_167831215.1">
    <property type="nucleotide sequence ID" value="NZ_JAAVUM010000002.1"/>
</dbReference>
<reference evidence="1 2" key="1">
    <citation type="submission" date="2020-03" db="EMBL/GenBank/DDBJ databases">
        <authorList>
            <person name="Sun Q."/>
        </authorList>
    </citation>
    <scope>NUCLEOTIDE SEQUENCE [LARGE SCALE GENOMIC DNA]</scope>
    <source>
        <strain evidence="1 2">KACC 21451</strain>
    </source>
</reference>
<organism evidence="1 2">
    <name type="scientific">Mesobacillus selenatarsenatis</name>
    <dbReference type="NCBI Taxonomy" id="388741"/>
    <lineage>
        <taxon>Bacteria</taxon>
        <taxon>Bacillati</taxon>
        <taxon>Bacillota</taxon>
        <taxon>Bacilli</taxon>
        <taxon>Bacillales</taxon>
        <taxon>Bacillaceae</taxon>
        <taxon>Mesobacillus</taxon>
    </lineage>
</organism>
<name>A0A846TCV9_9BACI</name>
<dbReference type="EMBL" id="JAAVUM010000002">
    <property type="protein sequence ID" value="NKE04730.1"/>
    <property type="molecule type" value="Genomic_DNA"/>
</dbReference>
<dbReference type="AlphaFoldDB" id="A0A846TCV9"/>
<gene>
    <name evidence="1" type="ORF">GWK17_04485</name>
</gene>
<evidence type="ECO:0000313" key="2">
    <source>
        <dbReference type="Proteomes" id="UP000587942"/>
    </source>
</evidence>
<accession>A0A846TCV9</accession>
<dbReference type="Proteomes" id="UP000587942">
    <property type="component" value="Unassembled WGS sequence"/>
</dbReference>